<evidence type="ECO:0000313" key="3">
    <source>
        <dbReference type="EMBL" id="TNJ33105.1"/>
    </source>
</evidence>
<dbReference type="GO" id="GO:0008808">
    <property type="term" value="F:cardiolipin synthase activity"/>
    <property type="evidence" value="ECO:0007669"/>
    <property type="project" value="TreeGrafter"/>
</dbReference>
<dbReference type="PROSITE" id="PS50035">
    <property type="entry name" value="PLD"/>
    <property type="match status" value="2"/>
</dbReference>
<feature type="transmembrane region" description="Helical" evidence="1">
    <location>
        <begin position="7"/>
        <end position="28"/>
    </location>
</feature>
<keyword evidence="1" id="KW-0472">Membrane</keyword>
<dbReference type="GO" id="GO:0032049">
    <property type="term" value="P:cardiolipin biosynthetic process"/>
    <property type="evidence" value="ECO:0007669"/>
    <property type="project" value="UniProtKB-ARBA"/>
</dbReference>
<comment type="caution">
    <text evidence="3">The sequence shown here is derived from an EMBL/GenBank/DDBJ whole genome shotgun (WGS) entry which is preliminary data.</text>
</comment>
<dbReference type="SUPFAM" id="SSF56024">
    <property type="entry name" value="Phospholipase D/nuclease"/>
    <property type="match status" value="2"/>
</dbReference>
<evidence type="ECO:0000256" key="1">
    <source>
        <dbReference type="SAM" id="Phobius"/>
    </source>
</evidence>
<dbReference type="CDD" id="cd09159">
    <property type="entry name" value="PLDc_ybhO_like_2"/>
    <property type="match status" value="1"/>
</dbReference>
<protein>
    <submittedName>
        <fullName evidence="3">Cardiolipin synthase B</fullName>
    </submittedName>
</protein>
<organism evidence="3 4">
    <name type="scientific">Arenimonas terrae</name>
    <dbReference type="NCBI Taxonomy" id="2546226"/>
    <lineage>
        <taxon>Bacteria</taxon>
        <taxon>Pseudomonadati</taxon>
        <taxon>Pseudomonadota</taxon>
        <taxon>Gammaproteobacteria</taxon>
        <taxon>Lysobacterales</taxon>
        <taxon>Lysobacteraceae</taxon>
        <taxon>Arenimonas</taxon>
    </lineage>
</organism>
<feature type="domain" description="PLD phosphodiesterase" evidence="2">
    <location>
        <begin position="340"/>
        <end position="367"/>
    </location>
</feature>
<dbReference type="SMART" id="SM00155">
    <property type="entry name" value="PLDc"/>
    <property type="match status" value="2"/>
</dbReference>
<proteinExistence type="predicted"/>
<sequence length="427" mass="48110">MAWSRRRLWTVAVTALATVVIVLFSFNFTRPEKTLDRAVEHDYAVADPQFRRELGVLLGPAVLAGNQVDPLNNGDEIFPAMLEAIRAAERTINFETYIYWSGDVGLEFSEALAERARAGVQVNVVIDWVGGLKMDSSLVTAMRAAGARVELFRPLRWYSFSRLNKRTHRKLLVVDGETAFTGGVGIADQWGGHAQDPLHWRDMHFRVRGPVVAQMQAAFIDNWIKVTGRVLNGDEYFPSLAPAGAMDAHMFISSPEGGSESMHLMYLMAIAASRESLDIHASYFVPDELVVRALRMALKRGVRVRVLVPGEHIDSETVRIASRAIWGELLKAGMEIHVYQPTMMHVKTLIADGLLVSVGSTNFDMRSFSLNDEASLNVYDRGFAAHMTRVFENDLRSAKPYTYQQWLDRPWHEKFSEMVIWPIKSQL</sequence>
<dbReference type="GO" id="GO:0016020">
    <property type="term" value="C:membrane"/>
    <property type="evidence" value="ECO:0007669"/>
    <property type="project" value="TreeGrafter"/>
</dbReference>
<dbReference type="Proteomes" id="UP000305760">
    <property type="component" value="Unassembled WGS sequence"/>
</dbReference>
<dbReference type="Gene3D" id="3.30.870.10">
    <property type="entry name" value="Endonuclease Chain A"/>
    <property type="match status" value="2"/>
</dbReference>
<keyword evidence="1" id="KW-1133">Transmembrane helix</keyword>
<dbReference type="OrthoDB" id="9762009at2"/>
<dbReference type="PANTHER" id="PTHR21248:SF22">
    <property type="entry name" value="PHOSPHOLIPASE D"/>
    <property type="match status" value="1"/>
</dbReference>
<evidence type="ECO:0000313" key="4">
    <source>
        <dbReference type="Proteomes" id="UP000305760"/>
    </source>
</evidence>
<dbReference type="Pfam" id="PF13091">
    <property type="entry name" value="PLDc_2"/>
    <property type="match status" value="2"/>
</dbReference>
<reference evidence="3 4" key="1">
    <citation type="submission" date="2019-03" db="EMBL/GenBank/DDBJ databases">
        <title>Arenimonas daejeonensis sp. nov., isolated from compost.</title>
        <authorList>
            <person name="Jeon C.O."/>
        </authorList>
    </citation>
    <scope>NUCLEOTIDE SEQUENCE [LARGE SCALE GENOMIC DNA]</scope>
    <source>
        <strain evidence="3 4">R29</strain>
    </source>
</reference>
<dbReference type="RefSeq" id="WP_139449254.1">
    <property type="nucleotide sequence ID" value="NZ_SMDR01000003.1"/>
</dbReference>
<feature type="domain" description="PLD phosphodiesterase" evidence="2">
    <location>
        <begin position="163"/>
        <end position="190"/>
    </location>
</feature>
<dbReference type="InterPro" id="IPR025202">
    <property type="entry name" value="PLD-like_dom"/>
</dbReference>
<evidence type="ECO:0000259" key="2">
    <source>
        <dbReference type="PROSITE" id="PS50035"/>
    </source>
</evidence>
<keyword evidence="1" id="KW-0812">Transmembrane</keyword>
<dbReference type="CDD" id="cd09110">
    <property type="entry name" value="PLDc_CLS_1"/>
    <property type="match status" value="1"/>
</dbReference>
<gene>
    <name evidence="3" type="ORF">E1B00_12420</name>
</gene>
<dbReference type="InterPro" id="IPR001736">
    <property type="entry name" value="PLipase_D/transphosphatidylase"/>
</dbReference>
<accession>A0A5C4RQ77</accession>
<dbReference type="PANTHER" id="PTHR21248">
    <property type="entry name" value="CARDIOLIPIN SYNTHASE"/>
    <property type="match status" value="1"/>
</dbReference>
<name>A0A5C4RQ77_9GAMM</name>
<dbReference type="AlphaFoldDB" id="A0A5C4RQ77"/>
<dbReference type="EMBL" id="SMDR01000003">
    <property type="protein sequence ID" value="TNJ33105.1"/>
    <property type="molecule type" value="Genomic_DNA"/>
</dbReference>
<keyword evidence="4" id="KW-1185">Reference proteome</keyword>